<dbReference type="Proteomes" id="UP001190700">
    <property type="component" value="Unassembled WGS sequence"/>
</dbReference>
<dbReference type="SUPFAM" id="SSF52733">
    <property type="entry name" value="Nicotinate mononucleotide:5,6-dimethylbenzimidazole phosphoribosyltransferase (CobT)"/>
    <property type="match status" value="1"/>
</dbReference>
<comment type="caution">
    <text evidence="1">The sequence shown here is derived from an EMBL/GenBank/DDBJ whole genome shotgun (WGS) entry which is preliminary data.</text>
</comment>
<keyword evidence="2" id="KW-1185">Reference proteome</keyword>
<dbReference type="GO" id="GO:0008939">
    <property type="term" value="F:nicotinate-nucleotide-dimethylbenzimidazole phosphoribosyltransferase activity"/>
    <property type="evidence" value="ECO:0007669"/>
    <property type="project" value="InterPro"/>
</dbReference>
<dbReference type="EMBL" id="LGRX02027588">
    <property type="protein sequence ID" value="KAK3249092.1"/>
    <property type="molecule type" value="Genomic_DNA"/>
</dbReference>
<organism evidence="1 2">
    <name type="scientific">Cymbomonas tetramitiformis</name>
    <dbReference type="NCBI Taxonomy" id="36881"/>
    <lineage>
        <taxon>Eukaryota</taxon>
        <taxon>Viridiplantae</taxon>
        <taxon>Chlorophyta</taxon>
        <taxon>Pyramimonadophyceae</taxon>
        <taxon>Pyramimonadales</taxon>
        <taxon>Pyramimonadaceae</taxon>
        <taxon>Cymbomonas</taxon>
    </lineage>
</organism>
<proteinExistence type="predicted"/>
<reference evidence="1 2" key="1">
    <citation type="journal article" date="2015" name="Genome Biol. Evol.">
        <title>Comparative Genomics of a Bacterivorous Green Alga Reveals Evolutionary Causalities and Consequences of Phago-Mixotrophic Mode of Nutrition.</title>
        <authorList>
            <person name="Burns J.A."/>
            <person name="Paasch A."/>
            <person name="Narechania A."/>
            <person name="Kim E."/>
        </authorList>
    </citation>
    <scope>NUCLEOTIDE SEQUENCE [LARGE SCALE GENOMIC DNA]</scope>
    <source>
        <strain evidence="1 2">PLY_AMNH</strain>
    </source>
</reference>
<evidence type="ECO:0000313" key="1">
    <source>
        <dbReference type="EMBL" id="KAK3249092.1"/>
    </source>
</evidence>
<gene>
    <name evidence="1" type="ORF">CYMTET_41467</name>
</gene>
<evidence type="ECO:0000313" key="2">
    <source>
        <dbReference type="Proteomes" id="UP001190700"/>
    </source>
</evidence>
<sequence>MAEYTAVPEESVRLLAMAGWEVICGHTEQNQGRLVVGCSVAQLEHSSARLTLLAHEPSLNAATIAGLGAGMSEAVLGHAPAVRRQGRRQVQGSPVFGAISECLRRGVPVVRDGPTPVDGLRIQ</sequence>
<dbReference type="AlphaFoldDB" id="A0AAE0C640"/>
<accession>A0AAE0C640</accession>
<protein>
    <submittedName>
        <fullName evidence="1">Uncharacterized protein</fullName>
    </submittedName>
</protein>
<name>A0AAE0C640_9CHLO</name>
<dbReference type="InterPro" id="IPR036087">
    <property type="entry name" value="Nict_dMeBzImd_PRibTrfase_sf"/>
</dbReference>